<proteinExistence type="predicted"/>
<reference evidence="1 2" key="1">
    <citation type="submission" date="2021-04" db="EMBL/GenBank/DDBJ databases">
        <authorList>
            <person name="Ivanova A."/>
        </authorList>
    </citation>
    <scope>NUCLEOTIDE SEQUENCE [LARGE SCALE GENOMIC DNA]</scope>
    <source>
        <strain evidence="1 2">G18</strain>
    </source>
</reference>
<dbReference type="RefSeq" id="WP_210653528.1">
    <property type="nucleotide sequence ID" value="NZ_JAGKQQ010000001.1"/>
</dbReference>
<gene>
    <name evidence="1" type="ORF">J8F10_09170</name>
</gene>
<organism evidence="1 2">
    <name type="scientific">Gemmata palustris</name>
    <dbReference type="NCBI Taxonomy" id="2822762"/>
    <lineage>
        <taxon>Bacteria</taxon>
        <taxon>Pseudomonadati</taxon>
        <taxon>Planctomycetota</taxon>
        <taxon>Planctomycetia</taxon>
        <taxon>Gemmatales</taxon>
        <taxon>Gemmataceae</taxon>
        <taxon>Gemmata</taxon>
    </lineage>
</organism>
<evidence type="ECO:0000313" key="1">
    <source>
        <dbReference type="EMBL" id="MBP3955451.1"/>
    </source>
</evidence>
<dbReference type="Proteomes" id="UP000676565">
    <property type="component" value="Unassembled WGS sequence"/>
</dbReference>
<keyword evidence="2" id="KW-1185">Reference proteome</keyword>
<name>A0ABS5BP77_9BACT</name>
<dbReference type="EMBL" id="JAGKQQ010000001">
    <property type="protein sequence ID" value="MBP3955451.1"/>
    <property type="molecule type" value="Genomic_DNA"/>
</dbReference>
<evidence type="ECO:0000313" key="2">
    <source>
        <dbReference type="Proteomes" id="UP000676565"/>
    </source>
</evidence>
<accession>A0ABS5BP77</accession>
<sequence>MLCDRIASAKWHTEASIRSQVPTELEPVHLIVDAHRASDITNEQARDMLEKAGFSQDQLRAYFAALDRQLAIMNSCDGKTAFRLLDGSMSEERHFAFREDVARAQRFALTRAFADASLTKLATPQTVADAAKWFRLSHDPMWMEWEFSDHPAHHFGALLTAAGDDGRGVQVRLADAAGVGYLHVTEGTIWPDTVRLAEGGDCKVEVDGELERWPGMALLIVDYVVRINSPRITETRPCDDLTALNHKRSKNGKPPLFSHHIVDLNKQVKAGLRLAERFDADEAAHGKRRLHWRRGHFKCCRTGVFWWNPHLAGKAELGLIEKDYVA</sequence>
<comment type="caution">
    <text evidence="1">The sequence shown here is derived from an EMBL/GenBank/DDBJ whole genome shotgun (WGS) entry which is preliminary data.</text>
</comment>
<protein>
    <submittedName>
        <fullName evidence="1">Uncharacterized protein</fullName>
    </submittedName>
</protein>